<comment type="similarity">
    <text evidence="1">Belongs to the ATP-dependent AMP-binding enzyme family.</text>
</comment>
<keyword evidence="4" id="KW-0436">Ligase</keyword>
<evidence type="ECO:0000256" key="2">
    <source>
        <dbReference type="SAM" id="MobiDB-lite"/>
    </source>
</evidence>
<dbReference type="GO" id="GO:0016874">
    <property type="term" value="F:ligase activity"/>
    <property type="evidence" value="ECO:0007669"/>
    <property type="project" value="UniProtKB-KW"/>
</dbReference>
<dbReference type="GO" id="GO:0006633">
    <property type="term" value="P:fatty acid biosynthetic process"/>
    <property type="evidence" value="ECO:0007669"/>
    <property type="project" value="TreeGrafter"/>
</dbReference>
<feature type="domain" description="AMP-dependent synthetase/ligase" evidence="3">
    <location>
        <begin position="39"/>
        <end position="397"/>
    </location>
</feature>
<comment type="caution">
    <text evidence="4">The sequence shown here is derived from an EMBL/GenBank/DDBJ whole genome shotgun (WGS) entry which is preliminary data.</text>
</comment>
<dbReference type="SUPFAM" id="SSF56801">
    <property type="entry name" value="Acetyl-CoA synthetase-like"/>
    <property type="match status" value="1"/>
</dbReference>
<name>A0A840ZLY5_9HYPH</name>
<dbReference type="Proteomes" id="UP000583454">
    <property type="component" value="Unassembled WGS sequence"/>
</dbReference>
<sequence length="564" mass="60009">MTTLRDPLRETIERRLSQRWDTAQITVLARARPPLDLTGRDLHAAAAQLVERWGAQFGPGPHTLVLALPPGERFLAALLAGLLGGHTLVPVALPRAGAHSDRLAHVLGDCDATALLCLAEHRPAILRHLGTAEDRPAGPRVVAIDGPDNTEADGVAPRRGADAGPGPAIIQYTSGSMRLPKGVRIFGEQILANADLVMRSWDLDASSRFVNWLPHYHDMGLMGGILYPLLAGAYSVQMSPLDMIRRPADWLRAVSTYRATFSGGPAFAFADCVRRVADEDCVGLDLSCWSRAFCGAEPIPAGLLPSFRSRFAPYGLAPAAVFGCYGLAEMTLFAAGAPEDGPLPLPPKGCGAVHPCRLTEITAPGLRIVDPESGRSVPDGESGEIWLRGDSMGRGYLNRPKETQTAFGVAPASGAGGEWLRTGDLGAISGEWVYVTGRLKDILIVNGRKVAAAELEWLAAGLDDALNPLAAAAFMPDPTESGTAVLLIELKSGRKAPDRPDTVRVAIERAVSGEWGLRLRDVRILPRGGLERTTSGKIRRQAVAEAYRQGRYATDGEATGAAAP</sequence>
<dbReference type="InterPro" id="IPR042099">
    <property type="entry name" value="ANL_N_sf"/>
</dbReference>
<evidence type="ECO:0000259" key="3">
    <source>
        <dbReference type="Pfam" id="PF00501"/>
    </source>
</evidence>
<proteinExistence type="inferred from homology"/>
<dbReference type="GO" id="GO:0005886">
    <property type="term" value="C:plasma membrane"/>
    <property type="evidence" value="ECO:0007669"/>
    <property type="project" value="TreeGrafter"/>
</dbReference>
<organism evidence="4 5">
    <name type="scientific">Methylorubrum rhodinum</name>
    <dbReference type="NCBI Taxonomy" id="29428"/>
    <lineage>
        <taxon>Bacteria</taxon>
        <taxon>Pseudomonadati</taxon>
        <taxon>Pseudomonadota</taxon>
        <taxon>Alphaproteobacteria</taxon>
        <taxon>Hyphomicrobiales</taxon>
        <taxon>Methylobacteriaceae</taxon>
        <taxon>Methylorubrum</taxon>
    </lineage>
</organism>
<evidence type="ECO:0000313" key="5">
    <source>
        <dbReference type="Proteomes" id="UP000583454"/>
    </source>
</evidence>
<reference evidence="4 5" key="1">
    <citation type="submission" date="2020-08" db="EMBL/GenBank/DDBJ databases">
        <title>Genomic Encyclopedia of Type Strains, Phase IV (KMG-IV): sequencing the most valuable type-strain genomes for metagenomic binning, comparative biology and taxonomic classification.</title>
        <authorList>
            <person name="Goeker M."/>
        </authorList>
    </citation>
    <scope>NUCLEOTIDE SEQUENCE [LARGE SCALE GENOMIC DNA]</scope>
    <source>
        <strain evidence="4 5">DSM 2163</strain>
    </source>
</reference>
<dbReference type="InterPro" id="IPR045851">
    <property type="entry name" value="AMP-bd_C_sf"/>
</dbReference>
<feature type="region of interest" description="Disordered" evidence="2">
    <location>
        <begin position="137"/>
        <end position="160"/>
    </location>
</feature>
<dbReference type="GO" id="GO:0070566">
    <property type="term" value="F:adenylyltransferase activity"/>
    <property type="evidence" value="ECO:0007669"/>
    <property type="project" value="TreeGrafter"/>
</dbReference>
<dbReference type="Gene3D" id="3.30.300.30">
    <property type="match status" value="1"/>
</dbReference>
<dbReference type="EMBL" id="JACHOP010000011">
    <property type="protein sequence ID" value="MBB5758194.1"/>
    <property type="molecule type" value="Genomic_DNA"/>
</dbReference>
<protein>
    <submittedName>
        <fullName evidence="4">Acyl-CoA synthetase (AMP-forming)/AMP-acid ligase II</fullName>
    </submittedName>
</protein>
<dbReference type="AlphaFoldDB" id="A0A840ZLY5"/>
<dbReference type="PANTHER" id="PTHR22754">
    <property type="entry name" value="DISCO-INTERACTING PROTEIN 2 DIP2 -RELATED"/>
    <property type="match status" value="1"/>
</dbReference>
<gene>
    <name evidence="4" type="ORF">HNR00_002912</name>
</gene>
<dbReference type="Pfam" id="PF00501">
    <property type="entry name" value="AMP-binding"/>
    <property type="match status" value="1"/>
</dbReference>
<dbReference type="InterPro" id="IPR000873">
    <property type="entry name" value="AMP-dep_synth/lig_dom"/>
</dbReference>
<keyword evidence="5" id="KW-1185">Reference proteome</keyword>
<dbReference type="PANTHER" id="PTHR22754:SF32">
    <property type="entry name" value="DISCO-INTERACTING PROTEIN 2"/>
    <property type="match status" value="1"/>
</dbReference>
<dbReference type="RefSeq" id="WP_183570397.1">
    <property type="nucleotide sequence ID" value="NZ_JACHOP010000011.1"/>
</dbReference>
<evidence type="ECO:0000256" key="1">
    <source>
        <dbReference type="ARBA" id="ARBA00006432"/>
    </source>
</evidence>
<accession>A0A840ZLY5</accession>
<evidence type="ECO:0000313" key="4">
    <source>
        <dbReference type="EMBL" id="MBB5758194.1"/>
    </source>
</evidence>
<dbReference type="Gene3D" id="3.40.50.12780">
    <property type="entry name" value="N-terminal domain of ligase-like"/>
    <property type="match status" value="1"/>
</dbReference>